<keyword evidence="3" id="KW-0663">Pyridoxal phosphate</keyword>
<dbReference type="SUPFAM" id="SSF56752">
    <property type="entry name" value="D-aminoacid aminotransferase-like PLP-dependent enzymes"/>
    <property type="match status" value="1"/>
</dbReference>
<dbReference type="EC" id="4.1.3.38" evidence="5"/>
<dbReference type="InterPro" id="IPR050571">
    <property type="entry name" value="Class-IV_PLP-Dep_Aminotrnsfr"/>
</dbReference>
<comment type="caution">
    <text evidence="5">The sequence shown here is derived from an EMBL/GenBank/DDBJ whole genome shotgun (WGS) entry which is preliminary data.</text>
</comment>
<protein>
    <submittedName>
        <fullName evidence="5">Aminodeoxychorismate lyase</fullName>
        <ecNumber evidence="5">4.1.3.38</ecNumber>
    </submittedName>
</protein>
<evidence type="ECO:0000256" key="2">
    <source>
        <dbReference type="ARBA" id="ARBA00009320"/>
    </source>
</evidence>
<keyword evidence="6" id="KW-1185">Reference proteome</keyword>
<dbReference type="Pfam" id="PF01063">
    <property type="entry name" value="Aminotran_4"/>
    <property type="match status" value="1"/>
</dbReference>
<evidence type="ECO:0000256" key="4">
    <source>
        <dbReference type="SAM" id="MobiDB-lite"/>
    </source>
</evidence>
<accession>A0ABW0LRN3</accession>
<evidence type="ECO:0000313" key="5">
    <source>
        <dbReference type="EMBL" id="MFC5468539.1"/>
    </source>
</evidence>
<evidence type="ECO:0000256" key="3">
    <source>
        <dbReference type="ARBA" id="ARBA00022898"/>
    </source>
</evidence>
<dbReference type="InterPro" id="IPR043131">
    <property type="entry name" value="BCAT-like_N"/>
</dbReference>
<name>A0ABW0LRN3_9BACL</name>
<dbReference type="InterPro" id="IPR001544">
    <property type="entry name" value="Aminotrans_IV"/>
</dbReference>
<evidence type="ECO:0000313" key="6">
    <source>
        <dbReference type="Proteomes" id="UP001596105"/>
    </source>
</evidence>
<dbReference type="CDD" id="cd00449">
    <property type="entry name" value="PLPDE_IV"/>
    <property type="match status" value="1"/>
</dbReference>
<dbReference type="EMBL" id="JBHSMH010000016">
    <property type="protein sequence ID" value="MFC5468539.1"/>
    <property type="molecule type" value="Genomic_DNA"/>
</dbReference>
<dbReference type="InterPro" id="IPR036038">
    <property type="entry name" value="Aminotransferase-like"/>
</dbReference>
<dbReference type="Proteomes" id="UP001596105">
    <property type="component" value="Unassembled WGS sequence"/>
</dbReference>
<comment type="similarity">
    <text evidence="2">Belongs to the class-IV pyridoxal-phosphate-dependent aminotransferase family.</text>
</comment>
<gene>
    <name evidence="5" type="primary">pabC</name>
    <name evidence="5" type="ORF">ACFPPD_07385</name>
</gene>
<dbReference type="GO" id="GO:0008696">
    <property type="term" value="F:4-amino-4-deoxychorismate lyase activity"/>
    <property type="evidence" value="ECO:0007669"/>
    <property type="project" value="UniProtKB-EC"/>
</dbReference>
<dbReference type="NCBIfam" id="NF005800">
    <property type="entry name" value="PRK07650.1"/>
    <property type="match status" value="1"/>
</dbReference>
<sequence length="293" mass="32026">MKFLYNGRPIDRTEAVISAFDHGFLYGMGLFETFRTYGGEPWLLAEHAERLSKGCEALGIAYEPDVARMRDRVAVLLKENGLADGYIRWSVSAGEGDIGLPPEGYAGPNEVVYAKALPPDEPSSRKGKTIRLLKTPRSTPEGDVRLKSFHYMNNINGKRELIASGAGAGTEGLFLNREGRIVEGMVSNVFWIADGVLYTPEASTGLLEGITRAYVLDLATRLGIRTEQGSYGWDELLAADEAFLTNSIQEIVPVAKIENSEGSGHHPGGEGSVGPITSTLMREYRAEAERNER</sequence>
<proteinExistence type="inferred from homology"/>
<dbReference type="RefSeq" id="WP_209749511.1">
    <property type="nucleotide sequence ID" value="NZ_JBHSMH010000016.1"/>
</dbReference>
<evidence type="ECO:0000256" key="1">
    <source>
        <dbReference type="ARBA" id="ARBA00001933"/>
    </source>
</evidence>
<organism evidence="5 6">
    <name type="scientific">Cohnella suwonensis</name>
    <dbReference type="NCBI Taxonomy" id="696072"/>
    <lineage>
        <taxon>Bacteria</taxon>
        <taxon>Bacillati</taxon>
        <taxon>Bacillota</taxon>
        <taxon>Bacilli</taxon>
        <taxon>Bacillales</taxon>
        <taxon>Paenibacillaceae</taxon>
        <taxon>Cohnella</taxon>
    </lineage>
</organism>
<keyword evidence="5" id="KW-0456">Lyase</keyword>
<dbReference type="PANTHER" id="PTHR42743:SF11">
    <property type="entry name" value="AMINODEOXYCHORISMATE LYASE"/>
    <property type="match status" value="1"/>
</dbReference>
<dbReference type="Gene3D" id="3.30.470.10">
    <property type="match status" value="1"/>
</dbReference>
<reference evidence="6" key="1">
    <citation type="journal article" date="2019" name="Int. J. Syst. Evol. Microbiol.">
        <title>The Global Catalogue of Microorganisms (GCM) 10K type strain sequencing project: providing services to taxonomists for standard genome sequencing and annotation.</title>
        <authorList>
            <consortium name="The Broad Institute Genomics Platform"/>
            <consortium name="The Broad Institute Genome Sequencing Center for Infectious Disease"/>
            <person name="Wu L."/>
            <person name="Ma J."/>
        </authorList>
    </citation>
    <scope>NUCLEOTIDE SEQUENCE [LARGE SCALE GENOMIC DNA]</scope>
    <source>
        <strain evidence="6">CCUG 57113</strain>
    </source>
</reference>
<dbReference type="PANTHER" id="PTHR42743">
    <property type="entry name" value="AMINO-ACID AMINOTRANSFERASE"/>
    <property type="match status" value="1"/>
</dbReference>
<feature type="region of interest" description="Disordered" evidence="4">
    <location>
        <begin position="259"/>
        <end position="278"/>
    </location>
</feature>
<dbReference type="InterPro" id="IPR043132">
    <property type="entry name" value="BCAT-like_C"/>
</dbReference>
<dbReference type="Gene3D" id="3.20.10.10">
    <property type="entry name" value="D-amino Acid Aminotransferase, subunit A, domain 2"/>
    <property type="match status" value="1"/>
</dbReference>
<comment type="cofactor">
    <cofactor evidence="1">
        <name>pyridoxal 5'-phosphate</name>
        <dbReference type="ChEBI" id="CHEBI:597326"/>
    </cofactor>
</comment>